<sequence>MATESYQFVPISQKIFEKLSTGIIFILYTQAPFSGWLFFIYLFTTRFWWLALAYLVWLYYDKDTPDLGGRTIPWIQNNKIWYYPKSYFPSKLALAPGFNLDPKRNYLFCFFPHGIIPNAVYIGLTSGVSDFQHLYPQFQVQLVILRILLFTPFWREVIMGMGLTSSTAKSLNYILSRPEGGRIVVLSPGGAMEAYYGRPQKYTFLIKERKGFIKMALRHGSPLVPVIAFGEPDLFEQVISEKLRPIQEFIRKYVGIAPVIFYGTGFLFRYGLVPRKVPLTCALGKPIEVEKVESPTNEEIDSLHAKFVQELKDLFDLHKDKFLEKPDDDSLVIM</sequence>
<dbReference type="CDD" id="cd07987">
    <property type="entry name" value="LPLAT_MGAT-like"/>
    <property type="match status" value="1"/>
</dbReference>
<evidence type="ECO:0000313" key="12">
    <source>
        <dbReference type="EMBL" id="KAJ3665003.1"/>
    </source>
</evidence>
<keyword evidence="3" id="KW-0444">Lipid biosynthesis</keyword>
<evidence type="ECO:0000256" key="8">
    <source>
        <dbReference type="ARBA" id="ARBA00023098"/>
    </source>
</evidence>
<evidence type="ECO:0000256" key="4">
    <source>
        <dbReference type="ARBA" id="ARBA00022679"/>
    </source>
</evidence>
<evidence type="ECO:0000256" key="5">
    <source>
        <dbReference type="ARBA" id="ARBA00022692"/>
    </source>
</evidence>
<dbReference type="Pfam" id="PF03982">
    <property type="entry name" value="DAGAT"/>
    <property type="match status" value="1"/>
</dbReference>
<keyword evidence="8" id="KW-0443">Lipid metabolism</keyword>
<keyword evidence="13" id="KW-1185">Reference proteome</keyword>
<evidence type="ECO:0000256" key="11">
    <source>
        <dbReference type="RuleBase" id="RU367023"/>
    </source>
</evidence>
<name>A0AA38MRT1_9CUCU</name>
<evidence type="ECO:0000256" key="10">
    <source>
        <dbReference type="ARBA" id="ARBA00023315"/>
    </source>
</evidence>
<dbReference type="GO" id="GO:0019432">
    <property type="term" value="P:triglyceride biosynthetic process"/>
    <property type="evidence" value="ECO:0007669"/>
    <property type="project" value="TreeGrafter"/>
</dbReference>
<accession>A0AA38MRT1</accession>
<dbReference type="PANTHER" id="PTHR12317:SF79">
    <property type="entry name" value="ACYLTRANSFERASE"/>
    <property type="match status" value="1"/>
</dbReference>
<keyword evidence="7" id="KW-1133">Transmembrane helix</keyword>
<reference evidence="12" key="1">
    <citation type="journal article" date="2023" name="G3 (Bethesda)">
        <title>Whole genome assemblies of Zophobas morio and Tenebrio molitor.</title>
        <authorList>
            <person name="Kaur S."/>
            <person name="Stinson S.A."/>
            <person name="diCenzo G.C."/>
        </authorList>
    </citation>
    <scope>NUCLEOTIDE SEQUENCE</scope>
    <source>
        <strain evidence="12">QUZm001</strain>
    </source>
</reference>
<dbReference type="EMBL" id="JALNTZ010000001">
    <property type="protein sequence ID" value="KAJ3665003.1"/>
    <property type="molecule type" value="Genomic_DNA"/>
</dbReference>
<evidence type="ECO:0000256" key="2">
    <source>
        <dbReference type="ARBA" id="ARBA00005420"/>
    </source>
</evidence>
<dbReference type="Proteomes" id="UP001168821">
    <property type="component" value="Unassembled WGS sequence"/>
</dbReference>
<evidence type="ECO:0000256" key="7">
    <source>
        <dbReference type="ARBA" id="ARBA00022989"/>
    </source>
</evidence>
<keyword evidence="9" id="KW-0472">Membrane</keyword>
<dbReference type="AlphaFoldDB" id="A0AA38MRT1"/>
<comment type="similarity">
    <text evidence="2 11">Belongs to the diacylglycerol acyltransferase family.</text>
</comment>
<keyword evidence="6 11" id="KW-0256">Endoplasmic reticulum</keyword>
<comment type="caution">
    <text evidence="12">The sequence shown here is derived from an EMBL/GenBank/DDBJ whole genome shotgun (WGS) entry which is preliminary data.</text>
</comment>
<dbReference type="GO" id="GO:0004144">
    <property type="term" value="F:diacylglycerol O-acyltransferase activity"/>
    <property type="evidence" value="ECO:0007669"/>
    <property type="project" value="TreeGrafter"/>
</dbReference>
<evidence type="ECO:0000256" key="6">
    <source>
        <dbReference type="ARBA" id="ARBA00022824"/>
    </source>
</evidence>
<dbReference type="InterPro" id="IPR007130">
    <property type="entry name" value="DAGAT"/>
</dbReference>
<evidence type="ECO:0000313" key="13">
    <source>
        <dbReference type="Proteomes" id="UP001168821"/>
    </source>
</evidence>
<gene>
    <name evidence="12" type="ORF">Zmor_000525</name>
</gene>
<dbReference type="GO" id="GO:0005789">
    <property type="term" value="C:endoplasmic reticulum membrane"/>
    <property type="evidence" value="ECO:0007669"/>
    <property type="project" value="UniProtKB-SubCell"/>
</dbReference>
<organism evidence="12 13">
    <name type="scientific">Zophobas morio</name>
    <dbReference type="NCBI Taxonomy" id="2755281"/>
    <lineage>
        <taxon>Eukaryota</taxon>
        <taxon>Metazoa</taxon>
        <taxon>Ecdysozoa</taxon>
        <taxon>Arthropoda</taxon>
        <taxon>Hexapoda</taxon>
        <taxon>Insecta</taxon>
        <taxon>Pterygota</taxon>
        <taxon>Neoptera</taxon>
        <taxon>Endopterygota</taxon>
        <taxon>Coleoptera</taxon>
        <taxon>Polyphaga</taxon>
        <taxon>Cucujiformia</taxon>
        <taxon>Tenebrionidae</taxon>
        <taxon>Zophobas</taxon>
    </lineage>
</organism>
<evidence type="ECO:0000256" key="3">
    <source>
        <dbReference type="ARBA" id="ARBA00022516"/>
    </source>
</evidence>
<dbReference type="PANTHER" id="PTHR12317">
    <property type="entry name" value="DIACYLGLYCEROL O-ACYLTRANSFERASE"/>
    <property type="match status" value="1"/>
</dbReference>
<protein>
    <recommendedName>
        <fullName evidence="11">Acyltransferase</fullName>
        <ecNumber evidence="11">2.3.1.-</ecNumber>
    </recommendedName>
</protein>
<evidence type="ECO:0000256" key="1">
    <source>
        <dbReference type="ARBA" id="ARBA00004477"/>
    </source>
</evidence>
<proteinExistence type="inferred from homology"/>
<keyword evidence="5" id="KW-0812">Transmembrane</keyword>
<comment type="subcellular location">
    <subcellularLocation>
        <location evidence="1 11">Endoplasmic reticulum membrane</location>
        <topology evidence="1 11">Multi-pass membrane protein</topology>
    </subcellularLocation>
</comment>
<keyword evidence="10" id="KW-0012">Acyltransferase</keyword>
<evidence type="ECO:0000256" key="9">
    <source>
        <dbReference type="ARBA" id="ARBA00023136"/>
    </source>
</evidence>
<dbReference type="SUPFAM" id="SSF69593">
    <property type="entry name" value="Glycerol-3-phosphate (1)-acyltransferase"/>
    <property type="match status" value="1"/>
</dbReference>
<dbReference type="EC" id="2.3.1.-" evidence="11"/>
<keyword evidence="4 11" id="KW-0808">Transferase</keyword>